<dbReference type="Proteomes" id="UP000518288">
    <property type="component" value="Unassembled WGS sequence"/>
</dbReference>
<dbReference type="AlphaFoldDB" id="A0A7Y9U8H9"/>
<feature type="domain" description="4'-phosphopantetheinyl transferase N-terminal" evidence="4">
    <location>
        <begin position="21"/>
        <end position="108"/>
    </location>
</feature>
<dbReference type="Gene3D" id="3.90.470.20">
    <property type="entry name" value="4'-phosphopantetheinyl transferase domain"/>
    <property type="match status" value="1"/>
</dbReference>
<accession>A0A7Y9U8H9</accession>
<dbReference type="InterPro" id="IPR050559">
    <property type="entry name" value="P-Pant_transferase_sf"/>
</dbReference>
<sequence>MAGLGLEPGRLDLHLMPVTTDCEDDRRLLSSDEQARALRFRRVADRVLFIQAHGLLRRVLSRHAAVAPSEWQFAAGPWGKPALCPQRHPTLQDLRFNLSHCAGQVAVAVAWAREVGVDIERVDALRQPGELVSSVLGPLEQQGWQQVGPDLQAQQHFLMTRWTLKEAVLKALGIGLTQVAPHQLEVLRTEDGTGWQIRPCAGHAAALQDWSRHGWLHSGLAGETHRWALACDRRSGEAVSWRLIHHQGVLAGCGEDLSVGQGGVHGLGGVVEGRAR</sequence>
<dbReference type="GO" id="GO:0008897">
    <property type="term" value="F:holo-[acyl-carrier-protein] synthase activity"/>
    <property type="evidence" value="ECO:0007669"/>
    <property type="project" value="InterPro"/>
</dbReference>
<proteinExistence type="inferred from homology"/>
<dbReference type="GO" id="GO:0000287">
    <property type="term" value="F:magnesium ion binding"/>
    <property type="evidence" value="ECO:0007669"/>
    <property type="project" value="InterPro"/>
</dbReference>
<dbReference type="RefSeq" id="WP_179635475.1">
    <property type="nucleotide sequence ID" value="NZ_JACCFH010000001.1"/>
</dbReference>
<name>A0A7Y9U8H9_9BURK</name>
<dbReference type="Pfam" id="PF22624">
    <property type="entry name" value="AASDHPPT_N"/>
    <property type="match status" value="1"/>
</dbReference>
<dbReference type="InterPro" id="IPR055066">
    <property type="entry name" value="AASDHPPT_N"/>
</dbReference>
<evidence type="ECO:0000313" key="6">
    <source>
        <dbReference type="Proteomes" id="UP000518288"/>
    </source>
</evidence>
<gene>
    <name evidence="5" type="ORF">BDD16_003873</name>
</gene>
<evidence type="ECO:0000256" key="1">
    <source>
        <dbReference type="ARBA" id="ARBA00010990"/>
    </source>
</evidence>
<dbReference type="GO" id="GO:0019878">
    <property type="term" value="P:lysine biosynthetic process via aminoadipic acid"/>
    <property type="evidence" value="ECO:0007669"/>
    <property type="project" value="TreeGrafter"/>
</dbReference>
<dbReference type="Pfam" id="PF01648">
    <property type="entry name" value="ACPS"/>
    <property type="match status" value="1"/>
</dbReference>
<feature type="domain" description="4'-phosphopantetheinyl transferase" evidence="3">
    <location>
        <begin position="115"/>
        <end position="197"/>
    </location>
</feature>
<keyword evidence="6" id="KW-1185">Reference proteome</keyword>
<comment type="caution">
    <text evidence="5">The sequence shown here is derived from an EMBL/GenBank/DDBJ whole genome shotgun (WGS) entry which is preliminary data.</text>
</comment>
<evidence type="ECO:0000259" key="3">
    <source>
        <dbReference type="Pfam" id="PF01648"/>
    </source>
</evidence>
<dbReference type="EMBL" id="JACCFH010000001">
    <property type="protein sequence ID" value="NYG34887.1"/>
    <property type="molecule type" value="Genomic_DNA"/>
</dbReference>
<dbReference type="PANTHER" id="PTHR12215:SF10">
    <property type="entry name" value="L-AMINOADIPATE-SEMIALDEHYDE DEHYDROGENASE-PHOSPHOPANTETHEINYL TRANSFERASE"/>
    <property type="match status" value="1"/>
</dbReference>
<comment type="similarity">
    <text evidence="1">Belongs to the P-Pant transferase superfamily. Gsp/Sfp/HetI/AcpT family.</text>
</comment>
<evidence type="ECO:0000313" key="5">
    <source>
        <dbReference type="EMBL" id="NYG34887.1"/>
    </source>
</evidence>
<dbReference type="EC" id="2.7.8.-" evidence="5"/>
<evidence type="ECO:0000256" key="2">
    <source>
        <dbReference type="ARBA" id="ARBA00022679"/>
    </source>
</evidence>
<evidence type="ECO:0000259" key="4">
    <source>
        <dbReference type="Pfam" id="PF22624"/>
    </source>
</evidence>
<dbReference type="InterPro" id="IPR037143">
    <property type="entry name" value="4-PPantetheinyl_Trfase_dom_sf"/>
</dbReference>
<reference evidence="5 6" key="1">
    <citation type="submission" date="2020-07" db="EMBL/GenBank/DDBJ databases">
        <title>Genomic Encyclopedia of Archaeal and Bacterial Type Strains, Phase II (KMG-II): from individual species to whole genera.</title>
        <authorList>
            <person name="Goeker M."/>
        </authorList>
    </citation>
    <scope>NUCLEOTIDE SEQUENCE [LARGE SCALE GENOMIC DNA]</scope>
    <source>
        <strain evidence="5 6">DSM 21226</strain>
    </source>
</reference>
<protein>
    <submittedName>
        <fullName evidence="5">4'-phosphopantetheinyl transferase</fullName>
        <ecNumber evidence="5">2.7.8.-</ecNumber>
    </submittedName>
</protein>
<keyword evidence="2 5" id="KW-0808">Transferase</keyword>
<dbReference type="GO" id="GO:0005829">
    <property type="term" value="C:cytosol"/>
    <property type="evidence" value="ECO:0007669"/>
    <property type="project" value="TreeGrafter"/>
</dbReference>
<dbReference type="SUPFAM" id="SSF56214">
    <property type="entry name" value="4'-phosphopantetheinyl transferase"/>
    <property type="match status" value="2"/>
</dbReference>
<organism evidence="5 6">
    <name type="scientific">Sphaerotilus montanus</name>
    <dbReference type="NCBI Taxonomy" id="522889"/>
    <lineage>
        <taxon>Bacteria</taxon>
        <taxon>Pseudomonadati</taxon>
        <taxon>Pseudomonadota</taxon>
        <taxon>Betaproteobacteria</taxon>
        <taxon>Burkholderiales</taxon>
        <taxon>Sphaerotilaceae</taxon>
        <taxon>Sphaerotilus</taxon>
    </lineage>
</organism>
<dbReference type="PANTHER" id="PTHR12215">
    <property type="entry name" value="PHOSPHOPANTETHEINE TRANSFERASE"/>
    <property type="match status" value="1"/>
</dbReference>
<dbReference type="InterPro" id="IPR008278">
    <property type="entry name" value="4-PPantetheinyl_Trfase_dom"/>
</dbReference>